<organism evidence="3 4">
    <name type="scientific">Ornithinimicrobium faecis</name>
    <dbReference type="NCBI Taxonomy" id="2934158"/>
    <lineage>
        <taxon>Bacteria</taxon>
        <taxon>Bacillati</taxon>
        <taxon>Actinomycetota</taxon>
        <taxon>Actinomycetes</taxon>
        <taxon>Micrococcales</taxon>
        <taxon>Ornithinimicrobiaceae</taxon>
        <taxon>Ornithinimicrobium</taxon>
    </lineage>
</organism>
<keyword evidence="3" id="KW-0489">Methyltransferase</keyword>
<dbReference type="InterPro" id="IPR029063">
    <property type="entry name" value="SAM-dependent_MTases_sf"/>
</dbReference>
<evidence type="ECO:0000256" key="1">
    <source>
        <dbReference type="ARBA" id="ARBA00022679"/>
    </source>
</evidence>
<evidence type="ECO:0000313" key="4">
    <source>
        <dbReference type="Proteomes" id="UP001056455"/>
    </source>
</evidence>
<gene>
    <name evidence="3" type="ORF">NF556_06260</name>
</gene>
<dbReference type="CDD" id="cd02440">
    <property type="entry name" value="AdoMet_MTases"/>
    <property type="match status" value="1"/>
</dbReference>
<dbReference type="Gene3D" id="3.40.50.150">
    <property type="entry name" value="Vaccinia Virus protein VP39"/>
    <property type="match status" value="1"/>
</dbReference>
<evidence type="ECO:0000313" key="3">
    <source>
        <dbReference type="EMBL" id="USQ81243.1"/>
    </source>
</evidence>
<proteinExistence type="predicted"/>
<sequence>MTPIDVASPQREADPALGPGTDLGRQQLEHLDLMLDQHSIKALTATGIRPGLRCLEIGAGSGSMARWMASRVQPEGSVVALDVETSQLDGGLANVDVRRYDINHGVPGGPYDLIHARLVLMHLPRRRQLVNELINALTPGGWLVLGEYLGPSLGAVEGPTVADCELFERVVGATVEKVCRPGGTDYGWALDVDEVMGQAGLVHLHSERNMATTTGGTTGCLLYQNYVRQATPYLLDVDIEQDEIDRFDRLMGDPRFRAWFFEFTSVRGQRPFA</sequence>
<dbReference type="PANTHER" id="PTHR43861:SF3">
    <property type="entry name" value="PUTATIVE (AFU_ORTHOLOGUE AFUA_2G14390)-RELATED"/>
    <property type="match status" value="1"/>
</dbReference>
<dbReference type="GO" id="GO:0008168">
    <property type="term" value="F:methyltransferase activity"/>
    <property type="evidence" value="ECO:0007669"/>
    <property type="project" value="UniProtKB-KW"/>
</dbReference>
<reference evidence="3" key="1">
    <citation type="submission" date="2022-06" db="EMBL/GenBank/DDBJ databases">
        <title>Ornithinimicrobium HY1793.</title>
        <authorList>
            <person name="Huang Y."/>
        </authorList>
    </citation>
    <scope>NUCLEOTIDE SEQUENCE</scope>
    <source>
        <strain evidence="3">HY1793</strain>
    </source>
</reference>
<protein>
    <submittedName>
        <fullName evidence="3">Class I SAM-dependent methyltransferase</fullName>
    </submittedName>
</protein>
<dbReference type="GO" id="GO:0032259">
    <property type="term" value="P:methylation"/>
    <property type="evidence" value="ECO:0007669"/>
    <property type="project" value="UniProtKB-KW"/>
</dbReference>
<accession>A0ABY4YY19</accession>
<dbReference type="PANTHER" id="PTHR43861">
    <property type="entry name" value="TRANS-ACONITATE 2-METHYLTRANSFERASE-RELATED"/>
    <property type="match status" value="1"/>
</dbReference>
<dbReference type="RefSeq" id="WP_252594627.1">
    <property type="nucleotide sequence ID" value="NZ_CP099489.1"/>
</dbReference>
<dbReference type="SUPFAM" id="SSF53335">
    <property type="entry name" value="S-adenosyl-L-methionine-dependent methyltransferases"/>
    <property type="match status" value="1"/>
</dbReference>
<evidence type="ECO:0000256" key="2">
    <source>
        <dbReference type="SAM" id="MobiDB-lite"/>
    </source>
</evidence>
<keyword evidence="1" id="KW-0808">Transferase</keyword>
<keyword evidence="4" id="KW-1185">Reference proteome</keyword>
<name>A0ABY4YY19_9MICO</name>
<dbReference type="Pfam" id="PF13489">
    <property type="entry name" value="Methyltransf_23"/>
    <property type="match status" value="1"/>
</dbReference>
<dbReference type="EMBL" id="CP099489">
    <property type="protein sequence ID" value="USQ81243.1"/>
    <property type="molecule type" value="Genomic_DNA"/>
</dbReference>
<dbReference type="Proteomes" id="UP001056455">
    <property type="component" value="Chromosome"/>
</dbReference>
<feature type="region of interest" description="Disordered" evidence="2">
    <location>
        <begin position="1"/>
        <end position="23"/>
    </location>
</feature>